<dbReference type="PROSITE" id="PS01186">
    <property type="entry name" value="EGF_2"/>
    <property type="match status" value="1"/>
</dbReference>
<organism evidence="5 6">
    <name type="scientific">Heterostelium pallidum (strain ATCC 26659 / Pp 5 / PN500)</name>
    <name type="common">Cellular slime mold</name>
    <name type="synonym">Polysphondylium pallidum</name>
    <dbReference type="NCBI Taxonomy" id="670386"/>
    <lineage>
        <taxon>Eukaryota</taxon>
        <taxon>Amoebozoa</taxon>
        <taxon>Evosea</taxon>
        <taxon>Eumycetozoa</taxon>
        <taxon>Dictyostelia</taxon>
        <taxon>Acytosteliales</taxon>
        <taxon>Acytosteliaceae</taxon>
        <taxon>Heterostelium</taxon>
    </lineage>
</organism>
<keyword evidence="1" id="KW-1015">Disulfide bond</keyword>
<evidence type="ECO:0000259" key="4">
    <source>
        <dbReference type="PROSITE" id="PS50026"/>
    </source>
</evidence>
<evidence type="ECO:0000313" key="5">
    <source>
        <dbReference type="EMBL" id="EFA82123.1"/>
    </source>
</evidence>
<dbReference type="PROSITE" id="PS00022">
    <property type="entry name" value="EGF_1"/>
    <property type="match status" value="1"/>
</dbReference>
<evidence type="ECO:0000256" key="1">
    <source>
        <dbReference type="PROSITE-ProRule" id="PRU00076"/>
    </source>
</evidence>
<accession>D3B984</accession>
<feature type="signal peptide" evidence="3">
    <location>
        <begin position="1"/>
        <end position="20"/>
    </location>
</feature>
<keyword evidence="2" id="KW-0812">Transmembrane</keyword>
<keyword evidence="2" id="KW-0472">Membrane</keyword>
<evidence type="ECO:0000256" key="3">
    <source>
        <dbReference type="SAM" id="SignalP"/>
    </source>
</evidence>
<keyword evidence="6" id="KW-1185">Reference proteome</keyword>
<feature type="chain" id="PRO_5003042287" evidence="3">
    <location>
        <begin position="21"/>
        <end position="955"/>
    </location>
</feature>
<comment type="caution">
    <text evidence="5">The sequence shown here is derived from an EMBL/GenBank/DDBJ whole genome shotgun (WGS) entry which is preliminary data.</text>
</comment>
<evidence type="ECO:0000256" key="2">
    <source>
        <dbReference type="SAM" id="Phobius"/>
    </source>
</evidence>
<dbReference type="InterPro" id="IPR053331">
    <property type="entry name" value="EGF-like_comC"/>
</dbReference>
<dbReference type="Proteomes" id="UP000001396">
    <property type="component" value="Unassembled WGS sequence"/>
</dbReference>
<feature type="domain" description="EGF-like" evidence="4">
    <location>
        <begin position="646"/>
        <end position="681"/>
    </location>
</feature>
<name>D3B984_HETP5</name>
<dbReference type="AlphaFoldDB" id="D3B984"/>
<dbReference type="RefSeq" id="XP_020434240.1">
    <property type="nucleotide sequence ID" value="XM_020575924.1"/>
</dbReference>
<dbReference type="PANTHER" id="PTHR24032:SF16">
    <property type="entry name" value="EGF-LIKE DOMAIN-CONTAINING PROTEIN"/>
    <property type="match status" value="1"/>
</dbReference>
<feature type="disulfide bond" evidence="1">
    <location>
        <begin position="671"/>
        <end position="680"/>
    </location>
</feature>
<dbReference type="OMA" id="WMIKINT"/>
<protein>
    <submittedName>
        <fullName evidence="5">EGF-like domain-containing protein</fullName>
    </submittedName>
</protein>
<dbReference type="GeneID" id="31360514"/>
<dbReference type="EMBL" id="ADBJ01000021">
    <property type="protein sequence ID" value="EFA82123.1"/>
    <property type="molecule type" value="Genomic_DNA"/>
</dbReference>
<keyword evidence="2" id="KW-1133">Transmembrane helix</keyword>
<feature type="transmembrane region" description="Helical" evidence="2">
    <location>
        <begin position="910"/>
        <end position="934"/>
    </location>
</feature>
<reference evidence="5 6" key="1">
    <citation type="journal article" date="2011" name="Genome Res.">
        <title>Phylogeny-wide analysis of social amoeba genomes highlights ancient origins for complex intercellular communication.</title>
        <authorList>
            <person name="Heidel A.J."/>
            <person name="Lawal H.M."/>
            <person name="Felder M."/>
            <person name="Schilde C."/>
            <person name="Helps N.R."/>
            <person name="Tunggal B."/>
            <person name="Rivero F."/>
            <person name="John U."/>
            <person name="Schleicher M."/>
            <person name="Eichinger L."/>
            <person name="Platzer M."/>
            <person name="Noegel A.A."/>
            <person name="Schaap P."/>
            <person name="Gloeckner G."/>
        </authorList>
    </citation>
    <scope>NUCLEOTIDE SEQUENCE [LARGE SCALE GENOMIC DNA]</scope>
    <source>
        <strain evidence="6">ATCC 26659 / Pp 5 / PN500</strain>
    </source>
</reference>
<gene>
    <name evidence="5" type="ORF">PPL_05028</name>
</gene>
<comment type="caution">
    <text evidence="1">Lacks conserved residue(s) required for the propagation of feature annotation.</text>
</comment>
<evidence type="ECO:0000313" key="6">
    <source>
        <dbReference type="Proteomes" id="UP000001396"/>
    </source>
</evidence>
<sequence>MNKSLLTFILCISCISIINGQALILNGDDLTAVRWLAQQFYIDWSLLNTDCVSIQQSSLALLTCVNDTSNNQYVTEIFSSSIPSNYVKTDQLAPSNTTPLKMSKLKTFVIAFPRGIQIPSANLLALLDNDQNTNLWMIKINTIDIGIPLNFPVYIDYGIISGSTSANLLAKPMKNIRLVSKTPPVIVQLPLTQNYSTLSSINIDFVNYDSYNFSQSDFPSLTEINFGYIKKDMNLYVQSKSIKTLLITDTVPANITITGSTNITNLEFKNQTIYPTDLTSYSIRTFKSLNNQQDFKLSGISTLSRYNYNGPFPSESTFSTTTSIFLDFQGGNIAGSLPSYTNNVLISYLKINDYPSISGAVPDNYCRIYSITLTNTNITSVPDCFKCYWSKVKSGMPETITAPPVDFQCNISLDSKIYKYQGNSAITIRGKNLGFAPPLSDQFKILIPNEVILFVPPKPGAHNLTFLPDQGAQNITIIVDSGNTVNGLRYLQIPNAMKIILDGVFNVSSILNATLDGFKNDDVVVTANIVNFTFNQVFDIDKTCTFVFIPPTGPETMQFGYRKNYPFIGAASNLTTNGGAVTLYGRFGSQPLPYILINNVVCAPTSKTDRLLICIVGRVPVGVAPLYIKSDGYTFSTQMMVDPAQIIIDCGNTKPLCNGNGDCLAAGYCQCYSGFNGYYCENKIFDGGVIGENTTKPSPTFIVNGEEFSFNMISIEELDSSRNVIKSIPTNNWNFNTTKNSTKTVTRYQLNHTSSEFIEATIQYSSEPMNVEFAGLSYVLPPNSIKLSISIDGWTYESLLNTLRVVFSTQFDEQNDCSFEKNSIGNNQIDNSINYLKIVKNGISFYGKFYDVSLSDGQPTYSFVEVVNNTNPNDISIGINLSQCQRCFIDPDFSLLVAVKDKCEEKSKTWIIITVVCVVGSVLLGLIVIGAFYLKKNKSKIKLQLEVVMEKFEKK</sequence>
<dbReference type="InParanoid" id="D3B984"/>
<proteinExistence type="predicted"/>
<dbReference type="PROSITE" id="PS50026">
    <property type="entry name" value="EGF_3"/>
    <property type="match status" value="1"/>
</dbReference>
<dbReference type="InterPro" id="IPR054484">
    <property type="entry name" value="ComC_SSD"/>
</dbReference>
<keyword evidence="1" id="KW-0245">EGF-like domain</keyword>
<dbReference type="InterPro" id="IPR000742">
    <property type="entry name" value="EGF"/>
</dbReference>
<dbReference type="PANTHER" id="PTHR24032">
    <property type="entry name" value="EGF-LIKE DOMAIN-CONTAINING PROTEIN-RELATED-RELATED"/>
    <property type="match status" value="1"/>
</dbReference>
<dbReference type="Pfam" id="PF22933">
    <property type="entry name" value="ComC_SSD"/>
    <property type="match status" value="1"/>
</dbReference>
<keyword evidence="3" id="KW-0732">Signal</keyword>